<evidence type="ECO:0000313" key="10">
    <source>
        <dbReference type="EMBL" id="KAK1444637.1"/>
    </source>
</evidence>
<keyword evidence="5" id="KW-0694">RNA-binding</keyword>
<proteinExistence type="predicted"/>
<keyword evidence="3" id="KW-0808">Transferase</keyword>
<dbReference type="Pfam" id="PF03291">
    <property type="entry name" value="mRNA_G-N7_MeTrfase"/>
    <property type="match status" value="1"/>
</dbReference>
<keyword evidence="11" id="KW-1185">Reference proteome</keyword>
<evidence type="ECO:0000256" key="5">
    <source>
        <dbReference type="ARBA" id="ARBA00022884"/>
    </source>
</evidence>
<evidence type="ECO:0000256" key="8">
    <source>
        <dbReference type="SAM" id="MobiDB-lite"/>
    </source>
</evidence>
<accession>A0AAD8PG47</accession>
<dbReference type="Proteomes" id="UP001230268">
    <property type="component" value="Unassembled WGS sequence"/>
</dbReference>
<comment type="caution">
    <text evidence="10">The sequence shown here is derived from an EMBL/GenBank/DDBJ whole genome shotgun (WGS) entry which is preliminary data.</text>
</comment>
<dbReference type="GO" id="GO:0005634">
    <property type="term" value="C:nucleus"/>
    <property type="evidence" value="ECO:0007669"/>
    <property type="project" value="TreeGrafter"/>
</dbReference>
<evidence type="ECO:0000259" key="9">
    <source>
        <dbReference type="PROSITE" id="PS51562"/>
    </source>
</evidence>
<dbReference type="GO" id="GO:0004482">
    <property type="term" value="F:mRNA 5'-cap (guanine-N7-)-methyltransferase activity"/>
    <property type="evidence" value="ECO:0007669"/>
    <property type="project" value="UniProtKB-EC"/>
</dbReference>
<organism evidence="10 11">
    <name type="scientific">Babesia gibsoni</name>
    <dbReference type="NCBI Taxonomy" id="33632"/>
    <lineage>
        <taxon>Eukaryota</taxon>
        <taxon>Sar</taxon>
        <taxon>Alveolata</taxon>
        <taxon>Apicomplexa</taxon>
        <taxon>Aconoidasida</taxon>
        <taxon>Piroplasmida</taxon>
        <taxon>Babesiidae</taxon>
        <taxon>Babesia</taxon>
    </lineage>
</organism>
<dbReference type="SUPFAM" id="SSF53335">
    <property type="entry name" value="S-adenosyl-L-methionine-dependent methyltransferases"/>
    <property type="match status" value="1"/>
</dbReference>
<evidence type="ECO:0000256" key="3">
    <source>
        <dbReference type="ARBA" id="ARBA00022679"/>
    </source>
</evidence>
<keyword evidence="6" id="KW-0507">mRNA processing</keyword>
<reference evidence="10" key="1">
    <citation type="submission" date="2023-08" db="EMBL/GenBank/DDBJ databases">
        <title>Draft sequence of the Babesia gibsoni genome.</title>
        <authorList>
            <person name="Yamagishi J.Y."/>
            <person name="Xuan X.X."/>
        </authorList>
    </citation>
    <scope>NUCLEOTIDE SEQUENCE</scope>
    <source>
        <strain evidence="10">Azabu</strain>
    </source>
</reference>
<dbReference type="InterPro" id="IPR029063">
    <property type="entry name" value="SAM-dependent_MTases_sf"/>
</dbReference>
<keyword evidence="6" id="KW-0506">mRNA capping</keyword>
<dbReference type="InterPro" id="IPR039753">
    <property type="entry name" value="RG7MT1"/>
</dbReference>
<dbReference type="EMBL" id="JAVEPI010000001">
    <property type="protein sequence ID" value="KAK1444637.1"/>
    <property type="molecule type" value="Genomic_DNA"/>
</dbReference>
<evidence type="ECO:0000256" key="1">
    <source>
        <dbReference type="ARBA" id="ARBA00011926"/>
    </source>
</evidence>
<keyword evidence="4" id="KW-0949">S-adenosyl-L-methionine</keyword>
<dbReference type="PROSITE" id="PS51562">
    <property type="entry name" value="RNA_CAP0_MT"/>
    <property type="match status" value="1"/>
</dbReference>
<comment type="catalytic activity">
    <reaction evidence="7">
        <text>a 5'-end (5'-triphosphoguanosine)-ribonucleoside in mRNA + S-adenosyl-L-methionine = a 5'-end (N(7)-methyl 5'-triphosphoguanosine)-ribonucleoside in mRNA + S-adenosyl-L-homocysteine</text>
        <dbReference type="Rhea" id="RHEA:67008"/>
        <dbReference type="Rhea" id="RHEA-COMP:17166"/>
        <dbReference type="Rhea" id="RHEA-COMP:17167"/>
        <dbReference type="ChEBI" id="CHEBI:57856"/>
        <dbReference type="ChEBI" id="CHEBI:59789"/>
        <dbReference type="ChEBI" id="CHEBI:156461"/>
        <dbReference type="ChEBI" id="CHEBI:167617"/>
        <dbReference type="EC" id="2.1.1.56"/>
    </reaction>
</comment>
<evidence type="ECO:0000256" key="4">
    <source>
        <dbReference type="ARBA" id="ARBA00022691"/>
    </source>
</evidence>
<protein>
    <recommendedName>
        <fullName evidence="1">mRNA (guanine-N(7))-methyltransferase</fullName>
        <ecNumber evidence="1">2.1.1.56</ecNumber>
    </recommendedName>
</protein>
<evidence type="ECO:0000256" key="7">
    <source>
        <dbReference type="ARBA" id="ARBA00044712"/>
    </source>
</evidence>
<evidence type="ECO:0000313" key="11">
    <source>
        <dbReference type="Proteomes" id="UP001230268"/>
    </source>
</evidence>
<evidence type="ECO:0000256" key="2">
    <source>
        <dbReference type="ARBA" id="ARBA00022603"/>
    </source>
</evidence>
<dbReference type="AlphaFoldDB" id="A0AAD8PG47"/>
<dbReference type="Gene3D" id="3.40.50.150">
    <property type="entry name" value="Vaccinia Virus protein VP39"/>
    <property type="match status" value="1"/>
</dbReference>
<dbReference type="InterPro" id="IPR004971">
    <property type="entry name" value="mRNA_G-N7_MeTrfase_dom"/>
</dbReference>
<dbReference type="PANTHER" id="PTHR12189:SF2">
    <property type="entry name" value="MRNA CAP GUANINE-N7 METHYLTRANSFERASE"/>
    <property type="match status" value="1"/>
</dbReference>
<keyword evidence="2" id="KW-0489">Methyltransferase</keyword>
<name>A0AAD8PG47_BABGI</name>
<feature type="region of interest" description="Disordered" evidence="8">
    <location>
        <begin position="1"/>
        <end position="24"/>
    </location>
</feature>
<evidence type="ECO:0000256" key="6">
    <source>
        <dbReference type="ARBA" id="ARBA00023042"/>
    </source>
</evidence>
<gene>
    <name evidence="10" type="ORF">BgAZ_105430</name>
</gene>
<sequence length="721" mass="82058">MEIPKKHRNSTSSQTNNGPGFHRYTPKSIACKSNPLLISGFPVFGNSDPTTTIQNSMERVIRESMECTCDPFAVHCVFQTGHLFGVTQKRHIVLPVENETVLESDTSKVNFIADLSPKCIDALYVDIFTSQAGSHRLIADADFVELEVTSSSNIDMKTGGDDIEGFHHTRVYRAPYGAEEGLRLSDSQCWDHNVLNNLVIYRPQSQYHYRLKTISRIHTVTEKEGMESEVILKLAFRHVRSYRTTGGGEEKLVKWDLHICHCWDIVVNDELSKLSIEELLESFTGSLINGNVGGETNNLFDRDVVEETKRQYVELSFGEPQLAKQYIRMTKCKENRFGYIIAMVLSNLRMIMDRFDSTPMEVDTTTDFYPNRFGGTSEAAQLHYDTRKLVRQKGSAVEALRRYNNLVKRILIANYIRRKSAVLDLACGHCQDMDKYATVGISHVLGIDISLAEIMEARRRFSDKNRGGRFRFKAEFHHGNVMEDKVYSAYVRNKKFDVVSMQLAIHYTISDESSAAMLLRNIHNSLCDKGIFIGSTVCCNAIAKGLSINGPYHSTEGKGGLRWEFGNSIFKVSMGPESIDKLTNGDLNQEETMKTLGSRLESSWGLKYHFFLTESIDAAEYVVPWKSFVELCSRLGFRLIETFTFPEYLERADTAFSRSGVPLDENVQENLRHHLNNMSSVNMSKDQQEAFMLYRVFVFEKVTSRDKMYMQGVKIRRAGCP</sequence>
<dbReference type="GO" id="GO:0003723">
    <property type="term" value="F:RNA binding"/>
    <property type="evidence" value="ECO:0007669"/>
    <property type="project" value="UniProtKB-KW"/>
</dbReference>
<dbReference type="EC" id="2.1.1.56" evidence="1"/>
<dbReference type="PANTHER" id="PTHR12189">
    <property type="entry name" value="MRNA GUANINE-7- METHYLTRANSFERASE"/>
    <property type="match status" value="1"/>
</dbReference>
<feature type="domain" description="MRNA cap 0 methyltransferase" evidence="9">
    <location>
        <begin position="395"/>
        <end position="702"/>
    </location>
</feature>